<gene>
    <name evidence="8" type="ORF">LY90DRAFT_455063</name>
</gene>
<evidence type="ECO:0000256" key="2">
    <source>
        <dbReference type="ARBA" id="ARBA00022692"/>
    </source>
</evidence>
<keyword evidence="3 6" id="KW-1133">Transmembrane helix</keyword>
<feature type="transmembrane region" description="Helical" evidence="6">
    <location>
        <begin position="131"/>
        <end position="153"/>
    </location>
</feature>
<feature type="transmembrane region" description="Helical" evidence="6">
    <location>
        <begin position="258"/>
        <end position="277"/>
    </location>
</feature>
<reference evidence="8 9" key="1">
    <citation type="submission" date="2016-08" db="EMBL/GenBank/DDBJ databases">
        <title>A Parts List for Fungal Cellulosomes Revealed by Comparative Genomics.</title>
        <authorList>
            <consortium name="DOE Joint Genome Institute"/>
            <person name="Haitjema C.H."/>
            <person name="Gilmore S.P."/>
            <person name="Henske J.K."/>
            <person name="Solomon K.V."/>
            <person name="De Groot R."/>
            <person name="Kuo A."/>
            <person name="Mondo S.J."/>
            <person name="Salamov A.A."/>
            <person name="Labutti K."/>
            <person name="Zhao Z."/>
            <person name="Chiniquy J."/>
            <person name="Barry K."/>
            <person name="Brewer H.M."/>
            <person name="Purvine S.O."/>
            <person name="Wright A.T."/>
            <person name="Boxma B."/>
            <person name="Van Alen T."/>
            <person name="Hackstein J.H."/>
            <person name="Baker S.E."/>
            <person name="Grigoriev I.V."/>
            <person name="O'Malley M.A."/>
        </authorList>
    </citation>
    <scope>NUCLEOTIDE SEQUENCE [LARGE SCALE GENOMIC DNA]</scope>
    <source>
        <strain evidence="8 9">G1</strain>
    </source>
</reference>
<feature type="transmembrane region" description="Helical" evidence="6">
    <location>
        <begin position="283"/>
        <end position="299"/>
    </location>
</feature>
<comment type="caution">
    <text evidence="8">The sequence shown here is derived from an EMBL/GenBank/DDBJ whole genome shotgun (WGS) entry which is preliminary data.</text>
</comment>
<feature type="transmembrane region" description="Helical" evidence="6">
    <location>
        <begin position="69"/>
        <end position="89"/>
    </location>
</feature>
<dbReference type="Pfam" id="PF14378">
    <property type="entry name" value="PAP2_3"/>
    <property type="match status" value="1"/>
</dbReference>
<name>A0A1Y2DBZ7_9FUNG</name>
<dbReference type="Proteomes" id="UP000193920">
    <property type="component" value="Unassembled WGS sequence"/>
</dbReference>
<feature type="region of interest" description="Disordered" evidence="5">
    <location>
        <begin position="331"/>
        <end position="386"/>
    </location>
</feature>
<keyword evidence="2 6" id="KW-0812">Transmembrane</keyword>
<evidence type="ECO:0000256" key="6">
    <source>
        <dbReference type="SAM" id="Phobius"/>
    </source>
</evidence>
<dbReference type="GO" id="GO:0070916">
    <property type="term" value="C:inositol phosphoceramide synthase complex"/>
    <property type="evidence" value="ECO:0007669"/>
    <property type="project" value="TreeGrafter"/>
</dbReference>
<dbReference type="SUPFAM" id="SSF48317">
    <property type="entry name" value="Acid phosphatase/Vanadium-dependent haloperoxidase"/>
    <property type="match status" value="1"/>
</dbReference>
<evidence type="ECO:0000256" key="4">
    <source>
        <dbReference type="ARBA" id="ARBA00023136"/>
    </source>
</evidence>
<dbReference type="CDD" id="cd03386">
    <property type="entry name" value="PAP2_Aur1_like"/>
    <property type="match status" value="1"/>
</dbReference>
<dbReference type="STRING" id="1754190.A0A1Y2DBZ7"/>
<dbReference type="SMART" id="SM00014">
    <property type="entry name" value="acidPPc"/>
    <property type="match status" value="1"/>
</dbReference>
<organism evidence="8 9">
    <name type="scientific">Neocallimastix californiae</name>
    <dbReference type="NCBI Taxonomy" id="1754190"/>
    <lineage>
        <taxon>Eukaryota</taxon>
        <taxon>Fungi</taxon>
        <taxon>Fungi incertae sedis</taxon>
        <taxon>Chytridiomycota</taxon>
        <taxon>Chytridiomycota incertae sedis</taxon>
        <taxon>Neocallimastigomycetes</taxon>
        <taxon>Neocallimastigales</taxon>
        <taxon>Neocallimastigaceae</taxon>
        <taxon>Neocallimastix</taxon>
    </lineage>
</organism>
<feature type="transmembrane region" description="Helical" evidence="6">
    <location>
        <begin position="160"/>
        <end position="179"/>
    </location>
</feature>
<feature type="compositionally biased region" description="Low complexity" evidence="5">
    <location>
        <begin position="351"/>
        <end position="371"/>
    </location>
</feature>
<dbReference type="InterPro" id="IPR036938">
    <property type="entry name" value="PAP2/HPO_sf"/>
</dbReference>
<dbReference type="InterPro" id="IPR052185">
    <property type="entry name" value="IPC_Synthase-Related"/>
</dbReference>
<keyword evidence="9" id="KW-1185">Reference proteome</keyword>
<evidence type="ECO:0000256" key="3">
    <source>
        <dbReference type="ARBA" id="ARBA00022989"/>
    </source>
</evidence>
<feature type="transmembrane region" description="Helical" evidence="6">
    <location>
        <begin position="231"/>
        <end position="251"/>
    </location>
</feature>
<dbReference type="OrthoDB" id="5784at2759"/>
<evidence type="ECO:0000259" key="7">
    <source>
        <dbReference type="SMART" id="SM00014"/>
    </source>
</evidence>
<dbReference type="InterPro" id="IPR026841">
    <property type="entry name" value="Aur1/Ipt1"/>
</dbReference>
<dbReference type="GO" id="GO:0030148">
    <property type="term" value="P:sphingolipid biosynthetic process"/>
    <property type="evidence" value="ECO:0007669"/>
    <property type="project" value="TreeGrafter"/>
</dbReference>
<evidence type="ECO:0000256" key="1">
    <source>
        <dbReference type="ARBA" id="ARBA00004141"/>
    </source>
</evidence>
<keyword evidence="4 6" id="KW-0472">Membrane</keyword>
<evidence type="ECO:0000313" key="9">
    <source>
        <dbReference type="Proteomes" id="UP000193920"/>
    </source>
</evidence>
<dbReference type="AlphaFoldDB" id="A0A1Y2DBZ7"/>
<accession>A0A1Y2DBZ7</accession>
<dbReference type="GO" id="GO:0016020">
    <property type="term" value="C:membrane"/>
    <property type="evidence" value="ECO:0007669"/>
    <property type="project" value="UniProtKB-SubCell"/>
</dbReference>
<dbReference type="EMBL" id="MCOG01000072">
    <property type="protein sequence ID" value="ORY56778.1"/>
    <property type="molecule type" value="Genomic_DNA"/>
</dbReference>
<evidence type="ECO:0000256" key="5">
    <source>
        <dbReference type="SAM" id="MobiDB-lite"/>
    </source>
</evidence>
<proteinExistence type="predicted"/>
<protein>
    <submittedName>
        <fullName evidence="8">PAP2-domain-containing protein</fullName>
    </submittedName>
</protein>
<dbReference type="PANTHER" id="PTHR31310">
    <property type="match status" value="1"/>
</dbReference>
<dbReference type="InterPro" id="IPR000326">
    <property type="entry name" value="PAP2/HPO"/>
</dbReference>
<evidence type="ECO:0000313" key="8">
    <source>
        <dbReference type="EMBL" id="ORY56778.1"/>
    </source>
</evidence>
<comment type="subcellular location">
    <subcellularLocation>
        <location evidence="1">Membrane</location>
        <topology evidence="1">Multi-pass membrane protein</topology>
    </subcellularLocation>
</comment>
<sequence length="386" mass="44931">MKFIDNIYFLLSYTNASDIRKSYPNFKAVLYINVLAFFFYGLISSFLLKCFYVLLWLVINLNFQETRGITLSFIPMTTWVLLFANAGQIPMDWRRPIDVNTLQSLEKKLGSISFEFSKSENENVFFDLLAWIPYGIVHYIMPVIVGVCLMLFYKPTYTSIYLFFFGIMNTVGVMTQLIWPTAPPWYYKKNGTKPADYTMHGDPAGLQRIDNIFHLDIYNTTFTENPLPWGAWPSLHSGFAVYSATFLIFLFPKFSPLFLLYVAWIWWATMYLGHHYFVDLLGGFVYAFVTAMCGVIYLMRTKPIHKDFVELKSIMIQEEINTPGYRALSKSEKNEEINNSYDVDEKKNDVPQSQPQSQLQPQPQPQPQSNQNEVTSQLLNKENYEI</sequence>
<dbReference type="PANTHER" id="PTHR31310:SF8">
    <property type="entry name" value="INOSITOLPHOSPHOTRANSFERASE 1"/>
    <property type="match status" value="1"/>
</dbReference>
<dbReference type="Gene3D" id="1.20.144.10">
    <property type="entry name" value="Phosphatidic acid phosphatase type 2/haloperoxidase"/>
    <property type="match status" value="1"/>
</dbReference>
<feature type="domain" description="Phosphatidic acid phosphatase type 2/haloperoxidase" evidence="7">
    <location>
        <begin position="158"/>
        <end position="295"/>
    </location>
</feature>
<feature type="transmembrane region" description="Helical" evidence="6">
    <location>
        <begin position="30"/>
        <end position="57"/>
    </location>
</feature>
<dbReference type="GO" id="GO:0006676">
    <property type="term" value="P:mannosyl diphosphorylinositol ceramide metabolic process"/>
    <property type="evidence" value="ECO:0007669"/>
    <property type="project" value="TreeGrafter"/>
</dbReference>